<feature type="signal peptide" evidence="2">
    <location>
        <begin position="1"/>
        <end position="20"/>
    </location>
</feature>
<evidence type="ECO:0000259" key="3">
    <source>
        <dbReference type="PROSITE" id="PS51127"/>
    </source>
</evidence>
<comment type="similarity">
    <text evidence="1">Belongs to the intimin/invasin family.</text>
</comment>
<dbReference type="OrthoDB" id="5522233at2"/>
<evidence type="ECO:0000313" key="4">
    <source>
        <dbReference type="EMBL" id="SFD25460.1"/>
    </source>
</evidence>
<dbReference type="EMBL" id="FOLO01000044">
    <property type="protein sequence ID" value="SFD25460.1"/>
    <property type="molecule type" value="Genomic_DNA"/>
</dbReference>
<dbReference type="InterPro" id="IPR008964">
    <property type="entry name" value="Invasin/intimin_cell_adhesion"/>
</dbReference>
<dbReference type="InterPro" id="IPR013783">
    <property type="entry name" value="Ig-like_fold"/>
</dbReference>
<dbReference type="Proteomes" id="UP000198862">
    <property type="component" value="Unassembled WGS sequence"/>
</dbReference>
<gene>
    <name evidence="4" type="ORF">SAMN02745724_04004</name>
</gene>
<feature type="domain" description="Big-1" evidence="3">
    <location>
        <begin position="488"/>
        <end position="587"/>
    </location>
</feature>
<dbReference type="Gene3D" id="2.60.40.10">
    <property type="entry name" value="Immunoglobulins"/>
    <property type="match status" value="3"/>
</dbReference>
<dbReference type="SMART" id="SM00634">
    <property type="entry name" value="BID_1"/>
    <property type="match status" value="3"/>
</dbReference>
<dbReference type="SUPFAM" id="SSF49373">
    <property type="entry name" value="Invasin/intimin cell-adhesion fragments"/>
    <property type="match status" value="3"/>
</dbReference>
<evidence type="ECO:0000256" key="1">
    <source>
        <dbReference type="ARBA" id="ARBA00010116"/>
    </source>
</evidence>
<dbReference type="RefSeq" id="WP_091988807.1">
    <property type="nucleotide sequence ID" value="NZ_FOLO01000044.1"/>
</dbReference>
<organism evidence="4 5">
    <name type="scientific">Pseudoalteromonas denitrificans DSM 6059</name>
    <dbReference type="NCBI Taxonomy" id="1123010"/>
    <lineage>
        <taxon>Bacteria</taxon>
        <taxon>Pseudomonadati</taxon>
        <taxon>Pseudomonadota</taxon>
        <taxon>Gammaproteobacteria</taxon>
        <taxon>Alteromonadales</taxon>
        <taxon>Pseudoalteromonadaceae</taxon>
        <taxon>Pseudoalteromonas</taxon>
    </lineage>
</organism>
<feature type="domain" description="Big-1" evidence="3">
    <location>
        <begin position="40"/>
        <end position="138"/>
    </location>
</feature>
<name>A0A1I1R590_9GAMM</name>
<proteinExistence type="inferred from homology"/>
<dbReference type="PROSITE" id="PS51257">
    <property type="entry name" value="PROKAR_LIPOPROTEIN"/>
    <property type="match status" value="1"/>
</dbReference>
<evidence type="ECO:0000256" key="2">
    <source>
        <dbReference type="SAM" id="SignalP"/>
    </source>
</evidence>
<feature type="chain" id="PRO_5011790048" evidence="2">
    <location>
        <begin position="21"/>
        <end position="1402"/>
    </location>
</feature>
<keyword evidence="2" id="KW-0732">Signal</keyword>
<reference evidence="4 5" key="1">
    <citation type="submission" date="2016-10" db="EMBL/GenBank/DDBJ databases">
        <authorList>
            <person name="de Groot N.N."/>
        </authorList>
    </citation>
    <scope>NUCLEOTIDE SEQUENCE [LARGE SCALE GENOMIC DNA]</scope>
    <source>
        <strain evidence="4 5">DSM 6059</strain>
    </source>
</reference>
<dbReference type="PROSITE" id="PS51127">
    <property type="entry name" value="BIG1"/>
    <property type="match status" value="2"/>
</dbReference>
<sequence length="1402" mass="144441">MPLIRFFCIMLISIAITACGGGGSLESPGGGSNDTYKIETISLTSSNGTVITEVSKEVPGTVTIQLTKNSNAIANQLISFSLGNDVGVLFPGVATALTDANGNAKISLIAGSKSGAGTITATYQSPDSSSLTESLSFDSKGDDTTASAYFIKVITTSVTLQADVITNVQAEISKSGSGTETQNKLITFSLDGEGEMFPQNGSVPTVLSEDGTKSIATIQMLAGKSAGSGILTATFTTIEGETLSVPIPYTSLGGGSGISSDGFSMVTSITTANSGAITSSNPGTITTRLFDFLSDGLRSDQLAVQYSLSDQGVLVPMSGISPFTFDGTSVTAKAILAPLNKNGSGTATATFVTPSGETLTNELGYTVTAPSLSLVLSLVTPDTDTSIINVSQALPGELKAQITTTDDAPFDGFDNKLIQFSTEKTGTINPSLGTALTDANGLAKVTLLPSTQEGAGIAKATYTTTDGLLLEASYNFMSAGDAPVDGGSTDISIALNLTDGTGKVTTQVSAASPLTIAATVTDAAGSPVNARVVTFASTLGEFIPKSGTALTDSTGTAIITLTAGTIEGAAEVTASFDSAKSTSGFYTKGDVIVDGQLEADVAVKLLVNCPVNWELNRNTTELNPTDCTEVTSISSGDPAIIYSKTTKKGSTIPLNGLIVAGASTLGTVLPESGTALTDNFGIGLLSLLAGNDVGAGQVSVTAINTTTSTAFEIGAADISLSIDNGLTQNTKLSAGSTTVVTVTIKDAQDNLFLTPLEVQFTSGCATTTPALSVIDEKVTSIGGLATATYRANGCIGVDTVTATAITGGDAKIISTTIDVLESSVGSIEFVSVSATELALKGTGGQTRTETSEVTFKLVDENGNPVTQKEISFELSTDSGGLTIAPIMVSTDNEGLARTTVRSGYVPSSVVVKALYVPSSGASAVDEQILSVSSLLTITTGLPDNNSFTASPAIFNSETLDYDGDLVDISVYMGDSFNNTVPDGTSVNMTTEGGAVGTIDGEQFNPQLSCSTTDGACKLQWRAQNPRPFTESKYNNTITAKCDTWFNNSAPCTLGIRNILRDAEGNAILDNPATTKNIQYLDSNGAQIVIDYSSTTPRFNSTDFQWDRPLGGRFTVTAYAEGQESFIDLNDNGLFDFGEYYSGYDLTEVFKDHNENDVYDNANRTGCADPSDPCNPDNSTGGEFETYEDKNGDGQYNLADGKYNGLLCTDAASQQAVGGCSKELVHVRRNVSMVMSGSAVFARAVTAIDGVKVTAGCASYTVLDTGADAADPADDSIVTLLQLEPSDIPGFCDVAGVDLTSAINGVTSSALISALPITVIYSDIYNNPPPFETDVSISASNGELSGSGGFSIANTSSRIPGRTSFTISREGTGNKKTSGTITLEFITKKKVESAISITVLDDR</sequence>
<keyword evidence="5" id="KW-1185">Reference proteome</keyword>
<evidence type="ECO:0000313" key="5">
    <source>
        <dbReference type="Proteomes" id="UP000198862"/>
    </source>
</evidence>
<protein>
    <submittedName>
        <fullName evidence="4">Ig-like domain (Group 1)</fullName>
    </submittedName>
</protein>
<dbReference type="STRING" id="1123010.SAMN02745724_04004"/>
<dbReference type="InterPro" id="IPR003344">
    <property type="entry name" value="Big_1_dom"/>
</dbReference>
<accession>A0A1I1R590</accession>